<reference evidence="3" key="2">
    <citation type="submission" date="2015-01" db="EMBL/GenBank/DDBJ databases">
        <title>Evolutionary Origins and Diversification of the Mycorrhizal Mutualists.</title>
        <authorList>
            <consortium name="DOE Joint Genome Institute"/>
            <consortium name="Mycorrhizal Genomics Consortium"/>
            <person name="Kohler A."/>
            <person name="Kuo A."/>
            <person name="Nagy L.G."/>
            <person name="Floudas D."/>
            <person name="Copeland A."/>
            <person name="Barry K.W."/>
            <person name="Cichocki N."/>
            <person name="Veneault-Fourrey C."/>
            <person name="LaButti K."/>
            <person name="Lindquist E.A."/>
            <person name="Lipzen A."/>
            <person name="Lundell T."/>
            <person name="Morin E."/>
            <person name="Murat C."/>
            <person name="Riley R."/>
            <person name="Ohm R."/>
            <person name="Sun H."/>
            <person name="Tunlid A."/>
            <person name="Henrissat B."/>
            <person name="Grigoriev I.V."/>
            <person name="Hibbett D.S."/>
            <person name="Martin F."/>
        </authorList>
    </citation>
    <scope>NUCLEOTIDE SEQUENCE [LARGE SCALE GENOMIC DNA]</scope>
    <source>
        <strain evidence="3">Ve08.2h10</strain>
    </source>
</reference>
<keyword evidence="3" id="KW-1185">Reference proteome</keyword>
<protein>
    <submittedName>
        <fullName evidence="2">Uncharacterized protein</fullName>
    </submittedName>
</protein>
<dbReference type="EMBL" id="KN830907">
    <property type="protein sequence ID" value="KIK72374.1"/>
    <property type="molecule type" value="Genomic_DNA"/>
</dbReference>
<dbReference type="OrthoDB" id="3239894at2759"/>
<organism evidence="2 3">
    <name type="scientific">Paxillus rubicundulus Ve08.2h10</name>
    <dbReference type="NCBI Taxonomy" id="930991"/>
    <lineage>
        <taxon>Eukaryota</taxon>
        <taxon>Fungi</taxon>
        <taxon>Dikarya</taxon>
        <taxon>Basidiomycota</taxon>
        <taxon>Agaricomycotina</taxon>
        <taxon>Agaricomycetes</taxon>
        <taxon>Agaricomycetidae</taxon>
        <taxon>Boletales</taxon>
        <taxon>Paxilineae</taxon>
        <taxon>Paxillaceae</taxon>
        <taxon>Paxillus</taxon>
    </lineage>
</organism>
<evidence type="ECO:0000313" key="2">
    <source>
        <dbReference type="EMBL" id="KIK72374.1"/>
    </source>
</evidence>
<proteinExistence type="predicted"/>
<gene>
    <name evidence="2" type="ORF">PAXRUDRAFT_22066</name>
</gene>
<accession>A0A0D0CY88</accession>
<name>A0A0D0CY88_9AGAM</name>
<evidence type="ECO:0000256" key="1">
    <source>
        <dbReference type="SAM" id="Coils"/>
    </source>
</evidence>
<dbReference type="Proteomes" id="UP000054538">
    <property type="component" value="Unassembled WGS sequence"/>
</dbReference>
<dbReference type="HOGENOM" id="CLU_2533691_0_0_1"/>
<sequence length="84" mass="9138">EADKTALAEKKAADSHALKIARAQGKEVLAAKKAQIAQEKVTAVELKKAKKFRLNAAKQTEKERITAEKKALKAQAAEQKQDLA</sequence>
<feature type="coiled-coil region" evidence="1">
    <location>
        <begin position="55"/>
        <end position="82"/>
    </location>
</feature>
<dbReference type="InParanoid" id="A0A0D0CY88"/>
<reference evidence="2 3" key="1">
    <citation type="submission" date="2014-04" db="EMBL/GenBank/DDBJ databases">
        <authorList>
            <consortium name="DOE Joint Genome Institute"/>
            <person name="Kuo A."/>
            <person name="Kohler A."/>
            <person name="Jargeat P."/>
            <person name="Nagy L.G."/>
            <person name="Floudas D."/>
            <person name="Copeland A."/>
            <person name="Barry K.W."/>
            <person name="Cichocki N."/>
            <person name="Veneault-Fourrey C."/>
            <person name="LaButti K."/>
            <person name="Lindquist E.A."/>
            <person name="Lipzen A."/>
            <person name="Lundell T."/>
            <person name="Morin E."/>
            <person name="Murat C."/>
            <person name="Sun H."/>
            <person name="Tunlid A."/>
            <person name="Henrissat B."/>
            <person name="Grigoriev I.V."/>
            <person name="Hibbett D.S."/>
            <person name="Martin F."/>
            <person name="Nordberg H.P."/>
            <person name="Cantor M.N."/>
            <person name="Hua S.X."/>
        </authorList>
    </citation>
    <scope>NUCLEOTIDE SEQUENCE [LARGE SCALE GENOMIC DNA]</scope>
    <source>
        <strain evidence="2 3">Ve08.2h10</strain>
    </source>
</reference>
<dbReference type="AlphaFoldDB" id="A0A0D0CY88"/>
<evidence type="ECO:0000313" key="3">
    <source>
        <dbReference type="Proteomes" id="UP000054538"/>
    </source>
</evidence>
<keyword evidence="1" id="KW-0175">Coiled coil</keyword>
<feature type="non-terminal residue" evidence="2">
    <location>
        <position position="84"/>
    </location>
</feature>